<evidence type="ECO:0000259" key="7">
    <source>
        <dbReference type="Pfam" id="PF08281"/>
    </source>
</evidence>
<dbReference type="InterPro" id="IPR014284">
    <property type="entry name" value="RNA_pol_sigma-70_dom"/>
</dbReference>
<dbReference type="InterPro" id="IPR007627">
    <property type="entry name" value="RNA_pol_sigma70_r2"/>
</dbReference>
<keyword evidence="2" id="KW-0805">Transcription regulation</keyword>
<dbReference type="PANTHER" id="PTHR43133">
    <property type="entry name" value="RNA POLYMERASE ECF-TYPE SIGMA FACTO"/>
    <property type="match status" value="1"/>
</dbReference>
<reference evidence="8 9" key="1">
    <citation type="submission" date="2018-02" db="EMBL/GenBank/DDBJ databases">
        <title>Comparative genomes isolates from brazilian mangrove.</title>
        <authorList>
            <person name="Araujo J.E."/>
            <person name="Taketani R.G."/>
            <person name="Silva M.C.P."/>
            <person name="Loureco M.V."/>
            <person name="Andreote F.D."/>
        </authorList>
    </citation>
    <scope>NUCLEOTIDE SEQUENCE [LARGE SCALE GENOMIC DNA]</scope>
    <source>
        <strain evidence="8 9">HEX-2 MGV</strain>
    </source>
</reference>
<dbReference type="GO" id="GO:0006352">
    <property type="term" value="P:DNA-templated transcription initiation"/>
    <property type="evidence" value="ECO:0007669"/>
    <property type="project" value="InterPro"/>
</dbReference>
<dbReference type="GO" id="GO:0003677">
    <property type="term" value="F:DNA binding"/>
    <property type="evidence" value="ECO:0007669"/>
    <property type="project" value="UniProtKB-KW"/>
</dbReference>
<dbReference type="OrthoDB" id="9785675at2"/>
<dbReference type="Gene3D" id="1.10.10.10">
    <property type="entry name" value="Winged helix-like DNA-binding domain superfamily/Winged helix DNA-binding domain"/>
    <property type="match status" value="1"/>
</dbReference>
<evidence type="ECO:0000313" key="9">
    <source>
        <dbReference type="Proteomes" id="UP000240009"/>
    </source>
</evidence>
<dbReference type="GO" id="GO:0016987">
    <property type="term" value="F:sigma factor activity"/>
    <property type="evidence" value="ECO:0007669"/>
    <property type="project" value="UniProtKB-KW"/>
</dbReference>
<evidence type="ECO:0000256" key="5">
    <source>
        <dbReference type="ARBA" id="ARBA00023163"/>
    </source>
</evidence>
<dbReference type="InterPro" id="IPR013325">
    <property type="entry name" value="RNA_pol_sigma_r2"/>
</dbReference>
<feature type="domain" description="RNA polymerase sigma factor 70 region 4 type 2" evidence="7">
    <location>
        <begin position="115"/>
        <end position="167"/>
    </location>
</feature>
<evidence type="ECO:0000256" key="2">
    <source>
        <dbReference type="ARBA" id="ARBA00023015"/>
    </source>
</evidence>
<gene>
    <name evidence="8" type="ORF">C5Y96_04820</name>
</gene>
<evidence type="ECO:0000313" key="8">
    <source>
        <dbReference type="EMBL" id="PQO39184.1"/>
    </source>
</evidence>
<protein>
    <recommendedName>
        <fullName evidence="10">RNA polymerase subunit sigma-24</fullName>
    </recommendedName>
</protein>
<accession>A0A2S8G4W3</accession>
<dbReference type="SUPFAM" id="SSF88946">
    <property type="entry name" value="Sigma2 domain of RNA polymerase sigma factors"/>
    <property type="match status" value="1"/>
</dbReference>
<proteinExistence type="inferred from homology"/>
<evidence type="ECO:0000259" key="6">
    <source>
        <dbReference type="Pfam" id="PF04542"/>
    </source>
</evidence>
<dbReference type="Pfam" id="PF08281">
    <property type="entry name" value="Sigma70_r4_2"/>
    <property type="match status" value="1"/>
</dbReference>
<keyword evidence="3" id="KW-0731">Sigma factor</keyword>
<dbReference type="RefSeq" id="WP_105350436.1">
    <property type="nucleotide sequence ID" value="NZ_PUIA01000016.1"/>
</dbReference>
<dbReference type="EMBL" id="PUIA01000016">
    <property type="protein sequence ID" value="PQO39184.1"/>
    <property type="molecule type" value="Genomic_DNA"/>
</dbReference>
<dbReference type="AlphaFoldDB" id="A0A2S8G4W3"/>
<evidence type="ECO:0000256" key="3">
    <source>
        <dbReference type="ARBA" id="ARBA00023082"/>
    </source>
</evidence>
<comment type="similarity">
    <text evidence="1">Belongs to the sigma-70 factor family. ECF subfamily.</text>
</comment>
<dbReference type="Gene3D" id="1.10.1740.10">
    <property type="match status" value="1"/>
</dbReference>
<dbReference type="PANTHER" id="PTHR43133:SF8">
    <property type="entry name" value="RNA POLYMERASE SIGMA FACTOR HI_1459-RELATED"/>
    <property type="match status" value="1"/>
</dbReference>
<evidence type="ECO:0000256" key="4">
    <source>
        <dbReference type="ARBA" id="ARBA00023125"/>
    </source>
</evidence>
<dbReference type="InterPro" id="IPR036388">
    <property type="entry name" value="WH-like_DNA-bd_sf"/>
</dbReference>
<evidence type="ECO:0000256" key="1">
    <source>
        <dbReference type="ARBA" id="ARBA00010641"/>
    </source>
</evidence>
<keyword evidence="4" id="KW-0238">DNA-binding</keyword>
<dbReference type="SUPFAM" id="SSF88659">
    <property type="entry name" value="Sigma3 and sigma4 domains of RNA polymerase sigma factors"/>
    <property type="match status" value="1"/>
</dbReference>
<dbReference type="InterPro" id="IPR013249">
    <property type="entry name" value="RNA_pol_sigma70_r4_t2"/>
</dbReference>
<dbReference type="Pfam" id="PF04542">
    <property type="entry name" value="Sigma70_r2"/>
    <property type="match status" value="1"/>
</dbReference>
<dbReference type="CDD" id="cd06171">
    <property type="entry name" value="Sigma70_r4"/>
    <property type="match status" value="1"/>
</dbReference>
<dbReference type="NCBIfam" id="TIGR02937">
    <property type="entry name" value="sigma70-ECF"/>
    <property type="match status" value="1"/>
</dbReference>
<sequence length="190" mass="22490">MTNFSLLVDQCMEGDQSAVSEFVRRFRNQVYLLCYRMVGEHHEAEDMAQETFLRVFRNLHRWDRSRPIEPWIMTIAGNRCRTHLAQRNRRPIACETQDHVEDHRGIDTRGQLLAEEVQLALSHVREEYRKAFLLFHDHQLSYGEIAEQMDCPLGTVKTWVHRARRELVQRLANRGVTQEYRASQLARSAE</sequence>
<keyword evidence="5" id="KW-0804">Transcription</keyword>
<organism evidence="8 9">
    <name type="scientific">Blastopirellula marina</name>
    <dbReference type="NCBI Taxonomy" id="124"/>
    <lineage>
        <taxon>Bacteria</taxon>
        <taxon>Pseudomonadati</taxon>
        <taxon>Planctomycetota</taxon>
        <taxon>Planctomycetia</taxon>
        <taxon>Pirellulales</taxon>
        <taxon>Pirellulaceae</taxon>
        <taxon>Blastopirellula</taxon>
    </lineage>
</organism>
<dbReference type="InterPro" id="IPR039425">
    <property type="entry name" value="RNA_pol_sigma-70-like"/>
</dbReference>
<feature type="domain" description="RNA polymerase sigma-70 region 2" evidence="6">
    <location>
        <begin position="22"/>
        <end position="90"/>
    </location>
</feature>
<dbReference type="Proteomes" id="UP000240009">
    <property type="component" value="Unassembled WGS sequence"/>
</dbReference>
<dbReference type="InterPro" id="IPR013324">
    <property type="entry name" value="RNA_pol_sigma_r3/r4-like"/>
</dbReference>
<name>A0A2S8G4W3_9BACT</name>
<comment type="caution">
    <text evidence="8">The sequence shown here is derived from an EMBL/GenBank/DDBJ whole genome shotgun (WGS) entry which is preliminary data.</text>
</comment>
<evidence type="ECO:0008006" key="10">
    <source>
        <dbReference type="Google" id="ProtNLM"/>
    </source>
</evidence>